<dbReference type="GO" id="GO:0016740">
    <property type="term" value="F:transferase activity"/>
    <property type="evidence" value="ECO:0007669"/>
    <property type="project" value="UniProtKB-KW"/>
</dbReference>
<sequence length="227" mass="24912">MEWIVSYDGATIPRELLEIVARVEEPSLTGIRVMATGRPSCAAVARTVALGQVTTPWLATLDADDVWLPGGLDALFTAVSNDDAVWGAGLTVDLVGDRMVAFPDYLKPGRQARGAIYDRYRELGFPPFCGAAVVAETDAVHHVGGWPALPVSEDTALMLTLGEHFECHYLARTPVYGYRRWPDQTTAQPDYSDRRDALRAHHARRIAALRGGSVFRTRRHVPMSRGA</sequence>
<evidence type="ECO:0000313" key="3">
    <source>
        <dbReference type="Proteomes" id="UP000286931"/>
    </source>
</evidence>
<comment type="caution">
    <text evidence="2">The sequence shown here is derived from an EMBL/GenBank/DDBJ whole genome shotgun (WGS) entry which is preliminary data.</text>
</comment>
<dbReference type="EMBL" id="BIFH01000022">
    <property type="protein sequence ID" value="GCD96947.1"/>
    <property type="molecule type" value="Genomic_DNA"/>
</dbReference>
<keyword evidence="2" id="KW-0808">Transferase</keyword>
<keyword evidence="3" id="KW-1185">Reference proteome</keyword>
<dbReference type="AlphaFoldDB" id="A0A401YQV5"/>
<dbReference type="SUPFAM" id="SSF53448">
    <property type="entry name" value="Nucleotide-diphospho-sugar transferases"/>
    <property type="match status" value="1"/>
</dbReference>
<dbReference type="InterPro" id="IPR029044">
    <property type="entry name" value="Nucleotide-diphossugar_trans"/>
</dbReference>
<dbReference type="Pfam" id="PF00535">
    <property type="entry name" value="Glycos_transf_2"/>
    <property type="match status" value="1"/>
</dbReference>
<gene>
    <name evidence="2" type="ORF">EHYA_04634</name>
</gene>
<dbReference type="Gene3D" id="3.90.550.10">
    <property type="entry name" value="Spore Coat Polysaccharide Biosynthesis Protein SpsA, Chain A"/>
    <property type="match status" value="1"/>
</dbReference>
<feature type="domain" description="Glycosyltransferase 2-like" evidence="1">
    <location>
        <begin position="11"/>
        <end position="97"/>
    </location>
</feature>
<evidence type="ECO:0000259" key="1">
    <source>
        <dbReference type="Pfam" id="PF00535"/>
    </source>
</evidence>
<accession>A0A401YQV5</accession>
<dbReference type="InterPro" id="IPR001173">
    <property type="entry name" value="Glyco_trans_2-like"/>
</dbReference>
<proteinExistence type="predicted"/>
<protein>
    <submittedName>
        <fullName evidence="2">Glycosyl transferase</fullName>
    </submittedName>
</protein>
<organism evidence="2 3">
    <name type="scientific">Embleya hyalina</name>
    <dbReference type="NCBI Taxonomy" id="516124"/>
    <lineage>
        <taxon>Bacteria</taxon>
        <taxon>Bacillati</taxon>
        <taxon>Actinomycetota</taxon>
        <taxon>Actinomycetes</taxon>
        <taxon>Kitasatosporales</taxon>
        <taxon>Streptomycetaceae</taxon>
        <taxon>Embleya</taxon>
    </lineage>
</organism>
<name>A0A401YQV5_9ACTN</name>
<dbReference type="Proteomes" id="UP000286931">
    <property type="component" value="Unassembled WGS sequence"/>
</dbReference>
<evidence type="ECO:0000313" key="2">
    <source>
        <dbReference type="EMBL" id="GCD96947.1"/>
    </source>
</evidence>
<reference evidence="2 3" key="1">
    <citation type="submission" date="2018-12" db="EMBL/GenBank/DDBJ databases">
        <title>Draft genome sequence of Embleya hyalina NBRC 13850T.</title>
        <authorList>
            <person name="Komaki H."/>
            <person name="Hosoyama A."/>
            <person name="Kimura A."/>
            <person name="Ichikawa N."/>
            <person name="Tamura T."/>
        </authorList>
    </citation>
    <scope>NUCLEOTIDE SEQUENCE [LARGE SCALE GENOMIC DNA]</scope>
    <source>
        <strain evidence="2 3">NBRC 13850</strain>
    </source>
</reference>